<sequence length="353" mass="40023">MQLLHLPVETLGQIFNYIGASFFQEDITRLTVSKQWFEFTRLTCHQHVTFSRDKLHRFISSTMARRPDVFRDSLEALVLDFGIHQAAANAICSDEPVERKKFHSTTELGSTGVEIYNHRQKRLENDLEILVPLIQQAQKLRFLRIETYGSPKPDPFEGPEECLTWHPIQALLSAEHLTSLVIDLPGGVLARSGYRDNSRHVCLHIGSLLHKLQYLRLRMRTICPHALTPRDATENLRLKRVIVNLSLKMDVLGVTLATHSKRCGSFGRGGFLKDKAELLEQAGALGARMASPKFLRILTHAPVTLETQSLDVLTGKTMILEDTMRWDEDGKPMEEESSSESEASDDDSFFDSE</sequence>
<accession>A0A8H4KB86</accession>
<proteinExistence type="predicted"/>
<organism evidence="2 3">
    <name type="scientific">Fusarium austroafricanum</name>
    <dbReference type="NCBI Taxonomy" id="2364996"/>
    <lineage>
        <taxon>Eukaryota</taxon>
        <taxon>Fungi</taxon>
        <taxon>Dikarya</taxon>
        <taxon>Ascomycota</taxon>
        <taxon>Pezizomycotina</taxon>
        <taxon>Sordariomycetes</taxon>
        <taxon>Hypocreomycetidae</taxon>
        <taxon>Hypocreales</taxon>
        <taxon>Nectriaceae</taxon>
        <taxon>Fusarium</taxon>
        <taxon>Fusarium concolor species complex</taxon>
    </lineage>
</organism>
<comment type="caution">
    <text evidence="2">The sequence shown here is derived from an EMBL/GenBank/DDBJ whole genome shotgun (WGS) entry which is preliminary data.</text>
</comment>
<dbReference type="AlphaFoldDB" id="A0A8H4KB86"/>
<dbReference type="EMBL" id="JAADJG010000416">
    <property type="protein sequence ID" value="KAF4447080.1"/>
    <property type="molecule type" value="Genomic_DNA"/>
</dbReference>
<gene>
    <name evidence="2" type="ORF">F53441_9379</name>
</gene>
<feature type="compositionally biased region" description="Basic and acidic residues" evidence="1">
    <location>
        <begin position="324"/>
        <end position="334"/>
    </location>
</feature>
<evidence type="ECO:0000313" key="3">
    <source>
        <dbReference type="Proteomes" id="UP000605986"/>
    </source>
</evidence>
<dbReference type="OrthoDB" id="3637487at2759"/>
<dbReference type="Proteomes" id="UP000605986">
    <property type="component" value="Unassembled WGS sequence"/>
</dbReference>
<name>A0A8H4KB86_9HYPO</name>
<evidence type="ECO:0000256" key="1">
    <source>
        <dbReference type="SAM" id="MobiDB-lite"/>
    </source>
</evidence>
<evidence type="ECO:0008006" key="4">
    <source>
        <dbReference type="Google" id="ProtNLM"/>
    </source>
</evidence>
<keyword evidence="3" id="KW-1185">Reference proteome</keyword>
<feature type="compositionally biased region" description="Acidic residues" evidence="1">
    <location>
        <begin position="335"/>
        <end position="353"/>
    </location>
</feature>
<protein>
    <recommendedName>
        <fullName evidence="4">F-box domain-containing protein</fullName>
    </recommendedName>
</protein>
<evidence type="ECO:0000313" key="2">
    <source>
        <dbReference type="EMBL" id="KAF4447080.1"/>
    </source>
</evidence>
<reference evidence="2" key="1">
    <citation type="submission" date="2020-01" db="EMBL/GenBank/DDBJ databases">
        <title>Identification and distribution of gene clusters putatively required for synthesis of sphingolipid metabolism inhibitors in phylogenetically diverse species of the filamentous fungus Fusarium.</title>
        <authorList>
            <person name="Kim H.-S."/>
            <person name="Busman M."/>
            <person name="Brown D.W."/>
            <person name="Divon H."/>
            <person name="Uhlig S."/>
            <person name="Proctor R.H."/>
        </authorList>
    </citation>
    <scope>NUCLEOTIDE SEQUENCE</scope>
    <source>
        <strain evidence="2">NRRL 53441</strain>
    </source>
</reference>
<feature type="region of interest" description="Disordered" evidence="1">
    <location>
        <begin position="324"/>
        <end position="353"/>
    </location>
</feature>